<dbReference type="GeneID" id="71637082"/>
<protein>
    <recommendedName>
        <fullName evidence="4">Integral membrane protein</fullName>
    </recommendedName>
</protein>
<dbReference type="Proteomes" id="UP001522450">
    <property type="component" value="Unassembled WGS sequence"/>
</dbReference>
<evidence type="ECO:0000256" key="1">
    <source>
        <dbReference type="SAM" id="Phobius"/>
    </source>
</evidence>
<feature type="transmembrane region" description="Helical" evidence="1">
    <location>
        <begin position="121"/>
        <end position="142"/>
    </location>
</feature>
<evidence type="ECO:0000313" key="3">
    <source>
        <dbReference type="Proteomes" id="UP001522450"/>
    </source>
</evidence>
<keyword evidence="1" id="KW-0812">Transmembrane</keyword>
<accession>A0ABT0AS65</accession>
<sequence>MLGLIIGCVAISFIFSSFYVILEYSRLIPMKTIGRQIFCVSIIQVIWIVAYMISLYLYDNFISRVLYIIAGCFTILVIYKGTGKLGYWILTNLMLSPIMSFVWMQIDNSPFDGFMGGPGQAVVPLVIIIINMRFQLSIWLCIKLYKWLFQGKERLNDSV</sequence>
<organism evidence="2 3">
    <name type="scientific">Pseudolactococcus carnosus</name>
    <dbReference type="NCBI Taxonomy" id="2749961"/>
    <lineage>
        <taxon>Bacteria</taxon>
        <taxon>Bacillati</taxon>
        <taxon>Bacillota</taxon>
        <taxon>Bacilli</taxon>
        <taxon>Lactobacillales</taxon>
        <taxon>Streptococcaceae</taxon>
        <taxon>Pseudolactococcus</taxon>
    </lineage>
</organism>
<feature type="transmembrane region" description="Helical" evidence="1">
    <location>
        <begin position="6"/>
        <end position="25"/>
    </location>
</feature>
<dbReference type="EMBL" id="JAAECS010000003">
    <property type="protein sequence ID" value="MCJ1989565.1"/>
    <property type="molecule type" value="Genomic_DNA"/>
</dbReference>
<comment type="caution">
    <text evidence="2">The sequence shown here is derived from an EMBL/GenBank/DDBJ whole genome shotgun (WGS) entry which is preliminary data.</text>
</comment>
<evidence type="ECO:0000313" key="2">
    <source>
        <dbReference type="EMBL" id="MCJ1989565.1"/>
    </source>
</evidence>
<keyword evidence="1" id="KW-0472">Membrane</keyword>
<gene>
    <name evidence="2" type="ORF">GYN21_04955</name>
</gene>
<keyword evidence="1" id="KW-1133">Transmembrane helix</keyword>
<feature type="transmembrane region" description="Helical" evidence="1">
    <location>
        <begin position="86"/>
        <end position="106"/>
    </location>
</feature>
<keyword evidence="3" id="KW-1185">Reference proteome</keyword>
<name>A0ABT0AS65_9LACT</name>
<feature type="transmembrane region" description="Helical" evidence="1">
    <location>
        <begin position="61"/>
        <end position="79"/>
    </location>
</feature>
<evidence type="ECO:0008006" key="4">
    <source>
        <dbReference type="Google" id="ProtNLM"/>
    </source>
</evidence>
<reference evidence="2 3" key="1">
    <citation type="journal article" date="2022" name="Microbiol. Res.">
        <title>Comparative genome analysis, predicted lifestyle and antimicrobial strategies of Lactococcus carnosus and Lactococcus paracarnosus isolated from meat.</title>
        <authorList>
            <person name="Werum V."/>
            <person name="Ehrmann M."/>
            <person name="Vogel R."/>
            <person name="Hilgarth M."/>
        </authorList>
    </citation>
    <scope>NUCLEOTIDE SEQUENCE [LARGE SCALE GENOMIC DNA]</scope>
    <source>
        <strain evidence="2 3">TMW22177</strain>
    </source>
</reference>
<feature type="transmembrane region" description="Helical" evidence="1">
    <location>
        <begin position="37"/>
        <end position="55"/>
    </location>
</feature>
<dbReference type="RefSeq" id="WP_079505082.1">
    <property type="nucleotide sequence ID" value="NZ_CP017194.1"/>
</dbReference>
<proteinExistence type="predicted"/>